<reference evidence="16 17" key="1">
    <citation type="submission" date="2016-05" db="EMBL/GenBank/DDBJ databases">
        <title>Genome sequencing reveals origins of a unique bacterial endosymbiosis in the earliest lineages of terrestrial Fungi.</title>
        <authorList>
            <consortium name="DOE Joint Genome Institute"/>
            <person name="Uehling J."/>
            <person name="Gryganskyi A."/>
            <person name="Hameed K."/>
            <person name="Tschaplinski T."/>
            <person name="Misztal P."/>
            <person name="Wu S."/>
            <person name="Desiro A."/>
            <person name="Vande Pol N."/>
            <person name="Du Z.-Y."/>
            <person name="Zienkiewicz A."/>
            <person name="Zienkiewicz K."/>
            <person name="Morin E."/>
            <person name="Tisserant E."/>
            <person name="Splivallo R."/>
            <person name="Hainaut M."/>
            <person name="Henrissat B."/>
            <person name="Ohm R."/>
            <person name="Kuo A."/>
            <person name="Yan J."/>
            <person name="Lipzen A."/>
            <person name="Nolan M."/>
            <person name="Labutti K."/>
            <person name="Barry K."/>
            <person name="Goldstein A."/>
            <person name="Labbe J."/>
            <person name="Schadt C."/>
            <person name="Tuskan G."/>
            <person name="Grigoriev I."/>
            <person name="Martin F."/>
            <person name="Vilgalys R."/>
            <person name="Bonito G."/>
        </authorList>
    </citation>
    <scope>NUCLEOTIDE SEQUENCE [LARGE SCALE GENOMIC DNA]</scope>
    <source>
        <strain evidence="16 17">AG-77</strain>
    </source>
</reference>
<dbReference type="InterPro" id="IPR010031">
    <property type="entry name" value="FAD_lactone_oxidase-like"/>
</dbReference>
<evidence type="ECO:0000259" key="15">
    <source>
        <dbReference type="PROSITE" id="PS51387"/>
    </source>
</evidence>
<dbReference type="Pfam" id="PF01565">
    <property type="entry name" value="FAD_binding_4"/>
    <property type="match status" value="1"/>
</dbReference>
<comment type="pathway">
    <text evidence="4">Cofactor biosynthesis; L-ascorbate biosynthesis.</text>
</comment>
<dbReference type="InterPro" id="IPR007173">
    <property type="entry name" value="ALO_C"/>
</dbReference>
<dbReference type="SUPFAM" id="SSF56176">
    <property type="entry name" value="FAD-binding/transporter-associated domain-like"/>
    <property type="match status" value="1"/>
</dbReference>
<dbReference type="InterPro" id="IPR016166">
    <property type="entry name" value="FAD-bd_PCMH"/>
</dbReference>
<comment type="subcellular location">
    <subcellularLocation>
        <location evidence="2">Membrane</location>
    </subcellularLocation>
    <subcellularLocation>
        <location evidence="13">Mitochondrion membrane</location>
    </subcellularLocation>
</comment>
<feature type="compositionally biased region" description="Low complexity" evidence="14">
    <location>
        <begin position="16"/>
        <end position="34"/>
    </location>
</feature>
<evidence type="ECO:0000256" key="10">
    <source>
        <dbReference type="ARBA" id="ARBA00023002"/>
    </source>
</evidence>
<evidence type="ECO:0000256" key="9">
    <source>
        <dbReference type="ARBA" id="ARBA00022827"/>
    </source>
</evidence>
<keyword evidence="10 13" id="KW-0560">Oxidoreductase</keyword>
<keyword evidence="9 13" id="KW-0274">FAD</keyword>
<dbReference type="Gene3D" id="1.10.45.10">
    <property type="entry name" value="Vanillyl-alcohol Oxidase, Chain A, domain 4"/>
    <property type="match status" value="1"/>
</dbReference>
<feature type="region of interest" description="Disordered" evidence="14">
    <location>
        <begin position="1"/>
        <end position="34"/>
    </location>
</feature>
<dbReference type="GO" id="GO:0071949">
    <property type="term" value="F:FAD binding"/>
    <property type="evidence" value="ECO:0007669"/>
    <property type="project" value="UniProtKB-UniRule"/>
</dbReference>
<dbReference type="InterPro" id="IPR006093">
    <property type="entry name" value="Oxy_OxRdtase_FAD_BS"/>
</dbReference>
<organism evidence="16 17">
    <name type="scientific">Linnemannia elongata AG-77</name>
    <dbReference type="NCBI Taxonomy" id="1314771"/>
    <lineage>
        <taxon>Eukaryota</taxon>
        <taxon>Fungi</taxon>
        <taxon>Fungi incertae sedis</taxon>
        <taxon>Mucoromycota</taxon>
        <taxon>Mortierellomycotina</taxon>
        <taxon>Mortierellomycetes</taxon>
        <taxon>Mortierellales</taxon>
        <taxon>Mortierellaceae</taxon>
        <taxon>Linnemannia</taxon>
    </lineage>
</organism>
<evidence type="ECO:0000256" key="4">
    <source>
        <dbReference type="ARBA" id="ARBA00005147"/>
    </source>
</evidence>
<evidence type="ECO:0000256" key="5">
    <source>
        <dbReference type="ARBA" id="ARBA00005466"/>
    </source>
</evidence>
<dbReference type="GO" id="GO:0019853">
    <property type="term" value="P:L-ascorbic acid biosynthetic process"/>
    <property type="evidence" value="ECO:0007669"/>
    <property type="project" value="UniProtKB-UniPathway"/>
</dbReference>
<evidence type="ECO:0000256" key="8">
    <source>
        <dbReference type="ARBA" id="ARBA00022644"/>
    </source>
</evidence>
<keyword evidence="8" id="KW-0060">Ascorbate biosynthesis</keyword>
<proteinExistence type="inferred from homology"/>
<evidence type="ECO:0000256" key="6">
    <source>
        <dbReference type="ARBA" id="ARBA00013136"/>
    </source>
</evidence>
<dbReference type="PANTHER" id="PTHR43762">
    <property type="entry name" value="L-GULONOLACTONE OXIDASE"/>
    <property type="match status" value="1"/>
</dbReference>
<evidence type="ECO:0000313" key="17">
    <source>
        <dbReference type="Proteomes" id="UP000078512"/>
    </source>
</evidence>
<dbReference type="InterPro" id="IPR030654">
    <property type="entry name" value="Sugar_lactone_oxidase"/>
</dbReference>
<dbReference type="STRING" id="1314771.A0A197JLV3"/>
<keyword evidence="11" id="KW-0472">Membrane</keyword>
<comment type="similarity">
    <text evidence="5 13">Belongs to the oxygen-dependent FAD-linked oxidoreductase family.</text>
</comment>
<evidence type="ECO:0000256" key="13">
    <source>
        <dbReference type="RuleBase" id="RU367158"/>
    </source>
</evidence>
<dbReference type="InterPro" id="IPR036318">
    <property type="entry name" value="FAD-bd_PCMH-like_sf"/>
</dbReference>
<dbReference type="PROSITE" id="PS00862">
    <property type="entry name" value="OX2_COVAL_FAD"/>
    <property type="match status" value="1"/>
</dbReference>
<accession>A0A197JLV3</accession>
<dbReference type="GO" id="GO:0003885">
    <property type="term" value="F:D-arabinono-1,4-lactone oxidase activity"/>
    <property type="evidence" value="ECO:0007669"/>
    <property type="project" value="UniProtKB-UniRule"/>
</dbReference>
<dbReference type="PIRSF" id="PIRSF000136">
    <property type="entry name" value="LGO_GLO"/>
    <property type="match status" value="1"/>
</dbReference>
<dbReference type="InterPro" id="IPR016169">
    <property type="entry name" value="FAD-bd_PCMH_sub2"/>
</dbReference>
<protein>
    <recommendedName>
        <fullName evidence="6 13">D-arabinono-1,4-lactone oxidase</fullName>
        <shortName evidence="13">ALO</shortName>
        <ecNumber evidence="6 13">1.1.3.37</ecNumber>
    </recommendedName>
    <alternativeName>
        <fullName evidence="12 13">L-galactono-gamma-lactone oxidase</fullName>
    </alternativeName>
</protein>
<dbReference type="GO" id="GO:0031966">
    <property type="term" value="C:mitochondrial membrane"/>
    <property type="evidence" value="ECO:0007669"/>
    <property type="project" value="UniProtKB-SubCell"/>
</dbReference>
<dbReference type="InterPro" id="IPR006094">
    <property type="entry name" value="Oxid_FAD_bind_N"/>
</dbReference>
<evidence type="ECO:0000256" key="1">
    <source>
        <dbReference type="ARBA" id="ARBA00001974"/>
    </source>
</evidence>
<dbReference type="EC" id="1.1.3.37" evidence="6 13"/>
<gene>
    <name evidence="16" type="ORF">K457DRAFT_140549</name>
</gene>
<evidence type="ECO:0000313" key="16">
    <source>
        <dbReference type="EMBL" id="OAQ26217.1"/>
    </source>
</evidence>
<dbReference type="UniPathway" id="UPA00132"/>
<dbReference type="OrthoDB" id="610608at2759"/>
<keyword evidence="17" id="KW-1185">Reference proteome</keyword>
<dbReference type="PANTHER" id="PTHR43762:SF1">
    <property type="entry name" value="D-ARABINONO-1,4-LACTONE OXIDASE"/>
    <property type="match status" value="1"/>
</dbReference>
<dbReference type="PROSITE" id="PS51387">
    <property type="entry name" value="FAD_PCMH"/>
    <property type="match status" value="1"/>
</dbReference>
<dbReference type="InterPro" id="IPR016167">
    <property type="entry name" value="FAD-bd_PCMH_sub1"/>
</dbReference>
<dbReference type="UniPathway" id="UPA00771">
    <property type="reaction ID" value="UER00766"/>
</dbReference>
<dbReference type="Gene3D" id="3.30.70.2520">
    <property type="match status" value="1"/>
</dbReference>
<evidence type="ECO:0000256" key="11">
    <source>
        <dbReference type="ARBA" id="ARBA00023136"/>
    </source>
</evidence>
<dbReference type="Gene3D" id="3.30.465.10">
    <property type="match status" value="1"/>
</dbReference>
<keyword evidence="7 13" id="KW-0285">Flavoprotein</keyword>
<name>A0A197JLV3_9FUNG</name>
<dbReference type="NCBIfam" id="TIGR01678">
    <property type="entry name" value="FAD_lactone_ox"/>
    <property type="match status" value="1"/>
</dbReference>
<sequence>MDHQEDTVPMDGSFIVVPKDTPSSSVTTTTTSQEQQQQAHTVVSAVTTVTSTTSTTATIKSIDGKVHSSKKEFIESTATLSLLQKELRALSTPNKVFQNWAQTFRCVPEQYYTPTTEEEIIKIIHLARISGKNVKAIGTGHSPSDLACTDGFMINTDKLNRLISVDEEKMTITVQAGMKLHKLHDLLELHDLAMSNLGSISDQSVAGIMSTATHGTGAEYPSMCASVLELTLITATGETISCSKMEQADIFNAAVCSLGALGIITRMTLQCERAFRLENKQEPAKLDDVLNNLDSIIHSAEHVRLWWYPHTDNVVVWRANRTTKEISLPAPSWRTSKWFAVHAYEGLLYICRFIPRLIPTLSRFMFWATQSKPIERVDDSVKVFNFDCLFSQYVNEWSIPWSRTAEALRALDHFIESGSVKDNKEQDRSATTMAKKEAPLNVHFPIEIRFVKKDDVWLSPAYGVDSCYIGIIMYRPYGMPVPYKRFWAGYETIMASFDGRPHWAKAHSVTPEGLEESYPKMKEFSAIRQRLDPEGMFLNDYLRRHLVVPK</sequence>
<dbReference type="Pfam" id="PF04030">
    <property type="entry name" value="ALO"/>
    <property type="match status" value="1"/>
</dbReference>
<comment type="catalytic activity">
    <reaction evidence="13">
        <text>D-arabinono-1,4-lactone + O2 = dehydro-D-arabinono-1,4-lactone + H2O2 + H(+)</text>
        <dbReference type="Rhea" id="RHEA:23756"/>
        <dbReference type="ChEBI" id="CHEBI:15378"/>
        <dbReference type="ChEBI" id="CHEBI:15379"/>
        <dbReference type="ChEBI" id="CHEBI:16240"/>
        <dbReference type="ChEBI" id="CHEBI:16292"/>
        <dbReference type="ChEBI" id="CHEBI:58277"/>
        <dbReference type="EC" id="1.1.3.37"/>
    </reaction>
</comment>
<dbReference type="EMBL" id="KV442069">
    <property type="protein sequence ID" value="OAQ26217.1"/>
    <property type="molecule type" value="Genomic_DNA"/>
</dbReference>
<dbReference type="InterPro" id="IPR016171">
    <property type="entry name" value="Vanillyl_alc_oxidase_C-sub2"/>
</dbReference>
<keyword evidence="13" id="KW-0496">Mitochondrion</keyword>
<feature type="domain" description="FAD-binding PCMH-type" evidence="15">
    <location>
        <begin position="104"/>
        <end position="274"/>
    </location>
</feature>
<dbReference type="Gene3D" id="3.30.43.10">
    <property type="entry name" value="Uridine Diphospho-n-acetylenolpyruvylglucosamine Reductase, domain 2"/>
    <property type="match status" value="1"/>
</dbReference>
<evidence type="ECO:0000256" key="3">
    <source>
        <dbReference type="ARBA" id="ARBA00005083"/>
    </source>
</evidence>
<evidence type="ECO:0000256" key="14">
    <source>
        <dbReference type="SAM" id="MobiDB-lite"/>
    </source>
</evidence>
<comment type="pathway">
    <text evidence="3 13">Cofactor biosynthesis; D-erythroascorbate biosynthesis; dehydro-D-arabinono-1,4-lactone from D-arabinose: step 2/2.</text>
</comment>
<evidence type="ECO:0000256" key="7">
    <source>
        <dbReference type="ARBA" id="ARBA00022630"/>
    </source>
</evidence>
<evidence type="ECO:0000256" key="2">
    <source>
        <dbReference type="ARBA" id="ARBA00004370"/>
    </source>
</evidence>
<comment type="cofactor">
    <cofactor evidence="1 13">
        <name>FAD</name>
        <dbReference type="ChEBI" id="CHEBI:57692"/>
    </cofactor>
</comment>
<dbReference type="Proteomes" id="UP000078512">
    <property type="component" value="Unassembled WGS sequence"/>
</dbReference>
<dbReference type="AlphaFoldDB" id="A0A197JLV3"/>
<evidence type="ECO:0000256" key="12">
    <source>
        <dbReference type="ARBA" id="ARBA00033418"/>
    </source>
</evidence>